<evidence type="ECO:0000313" key="1">
    <source>
        <dbReference type="EMBL" id="KKK60124.1"/>
    </source>
</evidence>
<accession>A0A0F8Z127</accession>
<reference evidence="1" key="1">
    <citation type="journal article" date="2015" name="Nature">
        <title>Complex archaea that bridge the gap between prokaryotes and eukaryotes.</title>
        <authorList>
            <person name="Spang A."/>
            <person name="Saw J.H."/>
            <person name="Jorgensen S.L."/>
            <person name="Zaremba-Niedzwiedzka K."/>
            <person name="Martijn J."/>
            <person name="Lind A.E."/>
            <person name="van Eijk R."/>
            <person name="Schleper C."/>
            <person name="Guy L."/>
            <person name="Ettema T.J."/>
        </authorList>
    </citation>
    <scope>NUCLEOTIDE SEQUENCE</scope>
</reference>
<feature type="non-terminal residue" evidence="1">
    <location>
        <position position="40"/>
    </location>
</feature>
<proteinExistence type="predicted"/>
<sequence>MKITIVLVALLTSGCFVSNEEFKDCTDKCSVNGGFSYIAI</sequence>
<dbReference type="EMBL" id="LAZR01063127">
    <property type="protein sequence ID" value="KKK60124.1"/>
    <property type="molecule type" value="Genomic_DNA"/>
</dbReference>
<evidence type="ECO:0008006" key="2">
    <source>
        <dbReference type="Google" id="ProtNLM"/>
    </source>
</evidence>
<comment type="caution">
    <text evidence="1">The sequence shown here is derived from an EMBL/GenBank/DDBJ whole genome shotgun (WGS) entry which is preliminary data.</text>
</comment>
<name>A0A0F8Z127_9ZZZZ</name>
<gene>
    <name evidence="1" type="ORF">LCGC14_3027480</name>
</gene>
<dbReference type="PROSITE" id="PS51257">
    <property type="entry name" value="PROKAR_LIPOPROTEIN"/>
    <property type="match status" value="1"/>
</dbReference>
<organism evidence="1">
    <name type="scientific">marine sediment metagenome</name>
    <dbReference type="NCBI Taxonomy" id="412755"/>
    <lineage>
        <taxon>unclassified sequences</taxon>
        <taxon>metagenomes</taxon>
        <taxon>ecological metagenomes</taxon>
    </lineage>
</organism>
<protein>
    <recommendedName>
        <fullName evidence="2">Lipoprotein</fullName>
    </recommendedName>
</protein>
<dbReference type="AlphaFoldDB" id="A0A0F8Z127"/>